<dbReference type="STRING" id="745531.A0A0C3S9W6"/>
<evidence type="ECO:0000313" key="3">
    <source>
        <dbReference type="EMBL" id="KIP06540.1"/>
    </source>
</evidence>
<dbReference type="OrthoDB" id="2107166at2759"/>
<keyword evidence="4" id="KW-1185">Reference proteome</keyword>
<evidence type="ECO:0000259" key="2">
    <source>
        <dbReference type="PROSITE" id="PS51782"/>
    </source>
</evidence>
<dbReference type="SUPFAM" id="SSF54106">
    <property type="entry name" value="LysM domain"/>
    <property type="match status" value="1"/>
</dbReference>
<dbReference type="InterPro" id="IPR018392">
    <property type="entry name" value="LysM"/>
</dbReference>
<dbReference type="SMART" id="SM00257">
    <property type="entry name" value="LysM"/>
    <property type="match status" value="1"/>
</dbReference>
<feature type="region of interest" description="Disordered" evidence="1">
    <location>
        <begin position="271"/>
        <end position="314"/>
    </location>
</feature>
<dbReference type="Gene3D" id="3.10.350.10">
    <property type="entry name" value="LysM domain"/>
    <property type="match status" value="1"/>
</dbReference>
<organism evidence="3 4">
    <name type="scientific">Phlebiopsis gigantea (strain 11061_1 CR5-6)</name>
    <name type="common">White-rot fungus</name>
    <name type="synonym">Peniophora gigantea</name>
    <dbReference type="NCBI Taxonomy" id="745531"/>
    <lineage>
        <taxon>Eukaryota</taxon>
        <taxon>Fungi</taxon>
        <taxon>Dikarya</taxon>
        <taxon>Basidiomycota</taxon>
        <taxon>Agaricomycotina</taxon>
        <taxon>Agaricomycetes</taxon>
        <taxon>Polyporales</taxon>
        <taxon>Phanerochaetaceae</taxon>
        <taxon>Phlebiopsis</taxon>
    </lineage>
</organism>
<dbReference type="EMBL" id="KN840516">
    <property type="protein sequence ID" value="KIP06540.1"/>
    <property type="molecule type" value="Genomic_DNA"/>
</dbReference>
<feature type="compositionally biased region" description="Polar residues" evidence="1">
    <location>
        <begin position="401"/>
        <end position="415"/>
    </location>
</feature>
<feature type="compositionally biased region" description="Low complexity" evidence="1">
    <location>
        <begin position="23"/>
        <end position="35"/>
    </location>
</feature>
<feature type="region of interest" description="Disordered" evidence="1">
    <location>
        <begin position="1"/>
        <end position="116"/>
    </location>
</feature>
<feature type="compositionally biased region" description="Low complexity" evidence="1">
    <location>
        <begin position="303"/>
        <end position="314"/>
    </location>
</feature>
<dbReference type="PANTHER" id="PTHR20932:SF8">
    <property type="entry name" value="LD22649P"/>
    <property type="match status" value="1"/>
</dbReference>
<evidence type="ECO:0000313" key="4">
    <source>
        <dbReference type="Proteomes" id="UP000053257"/>
    </source>
</evidence>
<protein>
    <submittedName>
        <fullName evidence="3">Carbohydrate-binding module family 50 protein</fullName>
    </submittedName>
</protein>
<name>A0A0C3S9W6_PHLG1</name>
<dbReference type="InterPro" id="IPR036779">
    <property type="entry name" value="LysM_dom_sf"/>
</dbReference>
<reference evidence="3 4" key="1">
    <citation type="journal article" date="2014" name="PLoS Genet.">
        <title>Analysis of the Phlebiopsis gigantea genome, transcriptome and secretome provides insight into its pioneer colonization strategies of wood.</title>
        <authorList>
            <person name="Hori C."/>
            <person name="Ishida T."/>
            <person name="Igarashi K."/>
            <person name="Samejima M."/>
            <person name="Suzuki H."/>
            <person name="Master E."/>
            <person name="Ferreira P."/>
            <person name="Ruiz-Duenas F.J."/>
            <person name="Held B."/>
            <person name="Canessa P."/>
            <person name="Larrondo L.F."/>
            <person name="Schmoll M."/>
            <person name="Druzhinina I.S."/>
            <person name="Kubicek C.P."/>
            <person name="Gaskell J.A."/>
            <person name="Kersten P."/>
            <person name="St John F."/>
            <person name="Glasner J."/>
            <person name="Sabat G."/>
            <person name="Splinter BonDurant S."/>
            <person name="Syed K."/>
            <person name="Yadav J."/>
            <person name="Mgbeahuruike A.C."/>
            <person name="Kovalchuk A."/>
            <person name="Asiegbu F.O."/>
            <person name="Lackner G."/>
            <person name="Hoffmeister D."/>
            <person name="Rencoret J."/>
            <person name="Gutierrez A."/>
            <person name="Sun H."/>
            <person name="Lindquist E."/>
            <person name="Barry K."/>
            <person name="Riley R."/>
            <person name="Grigoriev I.V."/>
            <person name="Henrissat B."/>
            <person name="Kues U."/>
            <person name="Berka R.M."/>
            <person name="Martinez A.T."/>
            <person name="Covert S.F."/>
            <person name="Blanchette R.A."/>
            <person name="Cullen D."/>
        </authorList>
    </citation>
    <scope>NUCLEOTIDE SEQUENCE [LARGE SCALE GENOMIC DNA]</scope>
    <source>
        <strain evidence="3 4">11061_1 CR5-6</strain>
    </source>
</reference>
<feature type="compositionally biased region" description="Polar residues" evidence="1">
    <location>
        <begin position="105"/>
        <end position="116"/>
    </location>
</feature>
<dbReference type="CDD" id="cd00118">
    <property type="entry name" value="LysM"/>
    <property type="match status" value="1"/>
</dbReference>
<dbReference type="PANTHER" id="PTHR20932">
    <property type="entry name" value="LYSM AND PUTATIVE PEPTIDOGLYCAN-BINDING DOMAIN-CONTAINING PROTEIN"/>
    <property type="match status" value="1"/>
</dbReference>
<dbReference type="Proteomes" id="UP000053257">
    <property type="component" value="Unassembled WGS sequence"/>
</dbReference>
<gene>
    <name evidence="3" type="ORF">PHLGIDRAFT_128251</name>
</gene>
<feature type="compositionally biased region" description="Basic and acidic residues" evidence="1">
    <location>
        <begin position="52"/>
        <end position="67"/>
    </location>
</feature>
<dbReference type="AlphaFoldDB" id="A0A0C3S9W6"/>
<feature type="compositionally biased region" description="Basic and acidic residues" evidence="1">
    <location>
        <begin position="376"/>
        <end position="399"/>
    </location>
</feature>
<feature type="region of interest" description="Disordered" evidence="1">
    <location>
        <begin position="361"/>
        <end position="494"/>
    </location>
</feature>
<feature type="domain" description="LysM" evidence="2">
    <location>
        <begin position="162"/>
        <end position="206"/>
    </location>
</feature>
<evidence type="ECO:0000256" key="1">
    <source>
        <dbReference type="SAM" id="MobiDB-lite"/>
    </source>
</evidence>
<dbReference type="Pfam" id="PF01476">
    <property type="entry name" value="LysM"/>
    <property type="match status" value="1"/>
</dbReference>
<dbReference type="InterPro" id="IPR045030">
    <property type="entry name" value="LYSM1-4"/>
</dbReference>
<feature type="compositionally biased region" description="Polar residues" evidence="1">
    <location>
        <begin position="361"/>
        <end position="371"/>
    </location>
</feature>
<dbReference type="PROSITE" id="PS51782">
    <property type="entry name" value="LYSM"/>
    <property type="match status" value="1"/>
</dbReference>
<proteinExistence type="predicted"/>
<sequence length="494" mass="53135">MPVQASGVADTRDDASDLYSNPFAGSSSQASFSSAYTPKDAHSGTRPTLRRRGSESTARRARNDHEPWAQAQDGPAQSAVHVRSRTMDTVVGSSSGTNLHPLAVGSTTNSSQTSLADTRPRLKRLLSDLETTAAQGAGAAAESREQVSSPLRNGGLTERVVVVHQIMPKDSLAGVALKYGISLADLRKANQLWPSDPIHLRKVLYIPLDKSHKAKELVLSHLELNSTQPSDNALPTVIPTEGVMKAPMNSSETALTIRRVPASQLSFFPPPSTSSLSSSAVKSRTMPHSAYVPRRRDPIPFETVPSNSSAASLSTSVSVPSSTALTSALSIPVSSSPSGRGQIPSLSTFFSSLPLGRISFDSSASTPSQMSDDQEHEMNDVSHRNSFEDSRERRPDRQHFTPLTASVKSKNSAQQDAVELRSYAPLSTGPFPDKRPISGGLRSMPTTPTKRDKRGHYISPERNIPILSEAIRTSQLEPSPMMRLPFKPRSDSTG</sequence>
<dbReference type="HOGENOM" id="CLU_036221_0_0_1"/>
<accession>A0A0C3S9W6</accession>